<dbReference type="InterPro" id="IPR016181">
    <property type="entry name" value="Acyl_CoA_acyltransferase"/>
</dbReference>
<keyword evidence="2" id="KW-0012">Acyltransferase</keyword>
<dbReference type="Gene3D" id="3.40.630.30">
    <property type="match status" value="1"/>
</dbReference>
<evidence type="ECO:0000256" key="2">
    <source>
        <dbReference type="ARBA" id="ARBA00023315"/>
    </source>
</evidence>
<accession>A0A563TYC3</accession>
<evidence type="ECO:0000256" key="1">
    <source>
        <dbReference type="ARBA" id="ARBA00022679"/>
    </source>
</evidence>
<dbReference type="OrthoDB" id="9796381at2"/>
<dbReference type="Proteomes" id="UP000320042">
    <property type="component" value="Unassembled WGS sequence"/>
</dbReference>
<dbReference type="InterPro" id="IPR000182">
    <property type="entry name" value="GNAT_dom"/>
</dbReference>
<dbReference type="PROSITE" id="PS51186">
    <property type="entry name" value="GNAT"/>
    <property type="match status" value="1"/>
</dbReference>
<dbReference type="Pfam" id="PF00583">
    <property type="entry name" value="Acetyltransf_1"/>
    <property type="match status" value="1"/>
</dbReference>
<dbReference type="SUPFAM" id="SSF55729">
    <property type="entry name" value="Acyl-CoA N-acyltransferases (Nat)"/>
    <property type="match status" value="1"/>
</dbReference>
<dbReference type="PANTHER" id="PTHR43877:SF2">
    <property type="entry name" value="AMINOALKYLPHOSPHONATE N-ACETYLTRANSFERASE-RELATED"/>
    <property type="match status" value="1"/>
</dbReference>
<reference evidence="4 5" key="1">
    <citation type="submission" date="2019-07" db="EMBL/GenBank/DDBJ databases">
        <authorList>
            <person name="Kim J."/>
        </authorList>
    </citation>
    <scope>NUCLEOTIDE SEQUENCE [LARGE SCALE GENOMIC DNA]</scope>
    <source>
        <strain evidence="5">dk17</strain>
    </source>
</reference>
<keyword evidence="1 4" id="KW-0808">Transferase</keyword>
<sequence>MNCEFRQARPADMEMIWTIIDYAIRKRKAEGSDQWQDGYPNPQVIENDIMQNAGFVLVQDGSIAAYAAIVKNQEPAYEKIQGKWLTDGDFLVVHRIAVSSEHGGGGIAGKIMGFAEAMALRQGIYSVKADTNYDNAAMLRTFDKRGYKYCGEIQIRGQFRMAFEKELAYIHGS</sequence>
<dbReference type="CDD" id="cd04301">
    <property type="entry name" value="NAT_SF"/>
    <property type="match status" value="1"/>
</dbReference>
<evidence type="ECO:0000313" key="4">
    <source>
        <dbReference type="EMBL" id="TWR24367.1"/>
    </source>
</evidence>
<name>A0A563TYC3_9SPHI</name>
<organism evidence="4 5">
    <name type="scientific">Mucilaginibacter pallidiroseus</name>
    <dbReference type="NCBI Taxonomy" id="2599295"/>
    <lineage>
        <taxon>Bacteria</taxon>
        <taxon>Pseudomonadati</taxon>
        <taxon>Bacteroidota</taxon>
        <taxon>Sphingobacteriia</taxon>
        <taxon>Sphingobacteriales</taxon>
        <taxon>Sphingobacteriaceae</taxon>
        <taxon>Mucilaginibacter</taxon>
    </lineage>
</organism>
<proteinExistence type="predicted"/>
<dbReference type="PANTHER" id="PTHR43877">
    <property type="entry name" value="AMINOALKYLPHOSPHONATE N-ACETYLTRANSFERASE-RELATED-RELATED"/>
    <property type="match status" value="1"/>
</dbReference>
<dbReference type="AlphaFoldDB" id="A0A563TYC3"/>
<evidence type="ECO:0000259" key="3">
    <source>
        <dbReference type="PROSITE" id="PS51186"/>
    </source>
</evidence>
<dbReference type="GO" id="GO:0016747">
    <property type="term" value="F:acyltransferase activity, transferring groups other than amino-acyl groups"/>
    <property type="evidence" value="ECO:0007669"/>
    <property type="project" value="InterPro"/>
</dbReference>
<protein>
    <submittedName>
        <fullName evidence="4">GNAT family N-acetyltransferase</fullName>
    </submittedName>
</protein>
<keyword evidence="5" id="KW-1185">Reference proteome</keyword>
<evidence type="ECO:0000313" key="5">
    <source>
        <dbReference type="Proteomes" id="UP000320042"/>
    </source>
</evidence>
<gene>
    <name evidence="4" type="ORF">FPZ43_18220</name>
</gene>
<dbReference type="InterPro" id="IPR050832">
    <property type="entry name" value="Bact_Acetyltransf"/>
</dbReference>
<feature type="domain" description="N-acetyltransferase" evidence="3">
    <location>
        <begin position="3"/>
        <end position="170"/>
    </location>
</feature>
<dbReference type="EMBL" id="VOEJ01000011">
    <property type="protein sequence ID" value="TWR24367.1"/>
    <property type="molecule type" value="Genomic_DNA"/>
</dbReference>
<comment type="caution">
    <text evidence="4">The sequence shown here is derived from an EMBL/GenBank/DDBJ whole genome shotgun (WGS) entry which is preliminary data.</text>
</comment>